<comment type="caution">
    <text evidence="8">The sequence shown here is derived from an EMBL/GenBank/DDBJ whole genome shotgun (WGS) entry which is preliminary data.</text>
</comment>
<sequence length="565" mass="63728">MKRIGRSITLCCLAAILLLVAACSGTGTPAPEPSSGSNSTNESKQDQGSQQSDQSVEKPGPFTKYDPPITVTTVRGISNKQYFDPGETIDNNAIYDYYKERLGIEIKNDWTVTDYDQKIKISIASNNLPDFYNVKATDLQQLIDSDMIMDITELWEQYASEDTKNEMTKDGGMQMKTATFNDKLMAIPQTNSPYSGANFIYVRTDWLKEMNLPEPKTMQDVLTIAEAFSKRNADGKKTYGLAIDKDLNMLTGFLNGFHAHTKIWKKDESGNLVYGSIQPEVKAALKQLQDMFKAGQIDPEFAVKDGSKVAEMYGSEQLGLVYGAFWYTLSIQRPLVKDGKMTAEWKSYQIASIDDKPAQNQATYRVPSYYVINKNAKHPEAAIKLLNVWMENQIKPDESNSILVFGKDRKNKGEFFYPLNPIMANLQDYHIITGELLPKALKNNDPSILGSSMDRIARYEGAQAYLNGDGNMWYQWMVAKEGGTMAHLKEAYENNLYVFDEFVGAPTPTMSERMALLQTKENETFTKIILGGLPIEAFDTFVEEWRSLGGDKITEEVNEWYKSRK</sequence>
<feature type="region of interest" description="Disordered" evidence="6">
    <location>
        <begin position="28"/>
        <end position="68"/>
    </location>
</feature>
<dbReference type="InterPro" id="IPR006059">
    <property type="entry name" value="SBP"/>
</dbReference>
<gene>
    <name evidence="8" type="ORF">ACFQ2I_07185</name>
</gene>
<dbReference type="SUPFAM" id="SSF53850">
    <property type="entry name" value="Periplasmic binding protein-like II"/>
    <property type="match status" value="1"/>
</dbReference>
<accession>A0ABW3HNT3</accession>
<evidence type="ECO:0000256" key="1">
    <source>
        <dbReference type="ARBA" id="ARBA00022475"/>
    </source>
</evidence>
<dbReference type="PANTHER" id="PTHR43649:SF33">
    <property type="entry name" value="POLYGALACTURONAN_RHAMNOGALACTURONAN-BINDING PROTEIN YTCQ"/>
    <property type="match status" value="1"/>
</dbReference>
<dbReference type="RefSeq" id="WP_377563145.1">
    <property type="nucleotide sequence ID" value="NZ_JBHTJZ010000007.1"/>
</dbReference>
<evidence type="ECO:0000313" key="8">
    <source>
        <dbReference type="EMBL" id="MFD0959169.1"/>
    </source>
</evidence>
<dbReference type="Gene3D" id="3.40.190.10">
    <property type="entry name" value="Periplasmic binding protein-like II"/>
    <property type="match status" value="2"/>
</dbReference>
<feature type="signal peptide" evidence="7">
    <location>
        <begin position="1"/>
        <end position="21"/>
    </location>
</feature>
<keyword evidence="5" id="KW-0449">Lipoprotein</keyword>
<dbReference type="Pfam" id="PF01547">
    <property type="entry name" value="SBP_bac_1"/>
    <property type="match status" value="1"/>
</dbReference>
<dbReference type="PROSITE" id="PS51257">
    <property type="entry name" value="PROKAR_LIPOPROTEIN"/>
    <property type="match status" value="1"/>
</dbReference>
<keyword evidence="1" id="KW-1003">Cell membrane</keyword>
<keyword evidence="3" id="KW-0472">Membrane</keyword>
<evidence type="ECO:0000256" key="5">
    <source>
        <dbReference type="ARBA" id="ARBA00023288"/>
    </source>
</evidence>
<evidence type="ECO:0000256" key="7">
    <source>
        <dbReference type="SAM" id="SignalP"/>
    </source>
</evidence>
<evidence type="ECO:0000256" key="2">
    <source>
        <dbReference type="ARBA" id="ARBA00022729"/>
    </source>
</evidence>
<dbReference type="InterPro" id="IPR050490">
    <property type="entry name" value="Bact_solute-bd_prot1"/>
</dbReference>
<protein>
    <submittedName>
        <fullName evidence="8">Extracellular solute-binding protein</fullName>
    </submittedName>
</protein>
<proteinExistence type="predicted"/>
<name>A0ABW3HNT3_9BACL</name>
<organism evidence="8 9">
    <name type="scientific">Paenibacillus chungangensis</name>
    <dbReference type="NCBI Taxonomy" id="696535"/>
    <lineage>
        <taxon>Bacteria</taxon>
        <taxon>Bacillati</taxon>
        <taxon>Bacillota</taxon>
        <taxon>Bacilli</taxon>
        <taxon>Bacillales</taxon>
        <taxon>Paenibacillaceae</taxon>
        <taxon>Paenibacillus</taxon>
    </lineage>
</organism>
<dbReference type="Proteomes" id="UP001596989">
    <property type="component" value="Unassembled WGS sequence"/>
</dbReference>
<evidence type="ECO:0000256" key="4">
    <source>
        <dbReference type="ARBA" id="ARBA00023139"/>
    </source>
</evidence>
<dbReference type="EMBL" id="JBHTJZ010000007">
    <property type="protein sequence ID" value="MFD0959169.1"/>
    <property type="molecule type" value="Genomic_DNA"/>
</dbReference>
<keyword evidence="9" id="KW-1185">Reference proteome</keyword>
<reference evidence="9" key="1">
    <citation type="journal article" date="2019" name="Int. J. Syst. Evol. Microbiol.">
        <title>The Global Catalogue of Microorganisms (GCM) 10K type strain sequencing project: providing services to taxonomists for standard genome sequencing and annotation.</title>
        <authorList>
            <consortium name="The Broad Institute Genomics Platform"/>
            <consortium name="The Broad Institute Genome Sequencing Center for Infectious Disease"/>
            <person name="Wu L."/>
            <person name="Ma J."/>
        </authorList>
    </citation>
    <scope>NUCLEOTIDE SEQUENCE [LARGE SCALE GENOMIC DNA]</scope>
    <source>
        <strain evidence="9">CCUG 59129</strain>
    </source>
</reference>
<feature type="chain" id="PRO_5045261012" evidence="7">
    <location>
        <begin position="22"/>
        <end position="565"/>
    </location>
</feature>
<evidence type="ECO:0000256" key="6">
    <source>
        <dbReference type="SAM" id="MobiDB-lite"/>
    </source>
</evidence>
<dbReference type="PANTHER" id="PTHR43649">
    <property type="entry name" value="ARABINOSE-BINDING PROTEIN-RELATED"/>
    <property type="match status" value="1"/>
</dbReference>
<evidence type="ECO:0000256" key="3">
    <source>
        <dbReference type="ARBA" id="ARBA00023136"/>
    </source>
</evidence>
<keyword evidence="2 7" id="KW-0732">Signal</keyword>
<evidence type="ECO:0000313" key="9">
    <source>
        <dbReference type="Proteomes" id="UP001596989"/>
    </source>
</evidence>
<keyword evidence="4" id="KW-0564">Palmitate</keyword>